<proteinExistence type="predicted"/>
<feature type="region of interest" description="Disordered" evidence="1">
    <location>
        <begin position="65"/>
        <end position="104"/>
    </location>
</feature>
<sequence>MSVCVLLVLHIATIDTQSPSLIGPPAVGHITHPAWSEAWKIEDLSGTSPADAMRLAFQSLAPAGGSQLGSTGYRSRGSNPTFGAGSNYTARRQQRSRYNQAQRSYQFPSYGGYGRYGGGGRYGGYGFIREPKTNRSW</sequence>
<dbReference type="Proteomes" id="UP000320735">
    <property type="component" value="Unassembled WGS sequence"/>
</dbReference>
<gene>
    <name evidence="2" type="ORF">CA54_57890</name>
</gene>
<dbReference type="AlphaFoldDB" id="A0A5C6B5K2"/>
<feature type="compositionally biased region" description="Polar residues" evidence="1">
    <location>
        <begin position="68"/>
        <end position="104"/>
    </location>
</feature>
<reference evidence="2 3" key="1">
    <citation type="submission" date="2019-02" db="EMBL/GenBank/DDBJ databases">
        <title>Deep-cultivation of Planctomycetes and their phenomic and genomic characterization uncovers novel biology.</title>
        <authorList>
            <person name="Wiegand S."/>
            <person name="Jogler M."/>
            <person name="Boedeker C."/>
            <person name="Pinto D."/>
            <person name="Vollmers J."/>
            <person name="Rivas-Marin E."/>
            <person name="Kohn T."/>
            <person name="Peeters S.H."/>
            <person name="Heuer A."/>
            <person name="Rast P."/>
            <person name="Oberbeckmann S."/>
            <person name="Bunk B."/>
            <person name="Jeske O."/>
            <person name="Meyerdierks A."/>
            <person name="Storesund J.E."/>
            <person name="Kallscheuer N."/>
            <person name="Luecker S."/>
            <person name="Lage O.M."/>
            <person name="Pohl T."/>
            <person name="Merkel B.J."/>
            <person name="Hornburger P."/>
            <person name="Mueller R.-W."/>
            <person name="Bruemmer F."/>
            <person name="Labrenz M."/>
            <person name="Spormann A.M."/>
            <person name="Op Den Camp H."/>
            <person name="Overmann J."/>
            <person name="Amann R."/>
            <person name="Jetten M.S.M."/>
            <person name="Mascher T."/>
            <person name="Medema M.H."/>
            <person name="Devos D.P."/>
            <person name="Kaster A.-K."/>
            <person name="Ovreas L."/>
            <person name="Rohde M."/>
            <person name="Galperin M.Y."/>
            <person name="Jogler C."/>
        </authorList>
    </citation>
    <scope>NUCLEOTIDE SEQUENCE [LARGE SCALE GENOMIC DNA]</scope>
    <source>
        <strain evidence="2 3">CA54</strain>
    </source>
</reference>
<comment type="caution">
    <text evidence="2">The sequence shown here is derived from an EMBL/GenBank/DDBJ whole genome shotgun (WGS) entry which is preliminary data.</text>
</comment>
<evidence type="ECO:0000313" key="2">
    <source>
        <dbReference type="EMBL" id="TWU07383.1"/>
    </source>
</evidence>
<evidence type="ECO:0000256" key="1">
    <source>
        <dbReference type="SAM" id="MobiDB-lite"/>
    </source>
</evidence>
<dbReference type="EMBL" id="SJPP01000003">
    <property type="protein sequence ID" value="TWU07383.1"/>
    <property type="molecule type" value="Genomic_DNA"/>
</dbReference>
<dbReference type="RefSeq" id="WP_146374155.1">
    <property type="nucleotide sequence ID" value="NZ_SJPP01000003.1"/>
</dbReference>
<organism evidence="2 3">
    <name type="scientific">Symmachiella macrocystis</name>
    <dbReference type="NCBI Taxonomy" id="2527985"/>
    <lineage>
        <taxon>Bacteria</taxon>
        <taxon>Pseudomonadati</taxon>
        <taxon>Planctomycetota</taxon>
        <taxon>Planctomycetia</taxon>
        <taxon>Planctomycetales</taxon>
        <taxon>Planctomycetaceae</taxon>
        <taxon>Symmachiella</taxon>
    </lineage>
</organism>
<protein>
    <submittedName>
        <fullName evidence="2">Uncharacterized protein</fullName>
    </submittedName>
</protein>
<keyword evidence="3" id="KW-1185">Reference proteome</keyword>
<name>A0A5C6B5K2_9PLAN</name>
<accession>A0A5C6B5K2</accession>
<evidence type="ECO:0000313" key="3">
    <source>
        <dbReference type="Proteomes" id="UP000320735"/>
    </source>
</evidence>